<keyword evidence="2" id="KW-1015">Disulfide bond</keyword>
<dbReference type="PROSITE" id="PS50835">
    <property type="entry name" value="IG_LIKE"/>
    <property type="match status" value="6"/>
</dbReference>
<gene>
    <name evidence="5" type="ORF">BTMF_LOCUS9372</name>
</gene>
<dbReference type="InterPro" id="IPR003599">
    <property type="entry name" value="Ig_sub"/>
</dbReference>
<dbReference type="Gene3D" id="2.60.40.10">
    <property type="entry name" value="Immunoglobulins"/>
    <property type="match status" value="7"/>
</dbReference>
<evidence type="ECO:0000313" key="7">
    <source>
        <dbReference type="WBParaSite" id="BTMF_0001133801-mRNA-1"/>
    </source>
</evidence>
<keyword evidence="1" id="KW-0732">Signal</keyword>
<dbReference type="Pfam" id="PF13927">
    <property type="entry name" value="Ig_3"/>
    <property type="match status" value="1"/>
</dbReference>
<dbReference type="FunFam" id="2.60.40.10:FF:000503">
    <property type="entry name" value="Hemicentin 1"/>
    <property type="match status" value="3"/>
</dbReference>
<dbReference type="SMART" id="SM00409">
    <property type="entry name" value="IG"/>
    <property type="match status" value="6"/>
</dbReference>
<dbReference type="InterPro" id="IPR003598">
    <property type="entry name" value="Ig_sub2"/>
</dbReference>
<sequence>AHLPDEGRYSCRVRNDAGESRVDYKLNILLPPEILILDKDKNRTVVENSAISLSCPVTGKPEPIVEWFKDGELLTSINITKRIDTGHIKGNDLKITNVKVINSGRYTCEARNKAGMIEQDILLYVMTPPKIESEAIRTEISGKSQSALTINCPAYGRPTPTVAWLKDDKPFYHDSDVYLSANGRKLHFLNLKKDDVDRYTCIARNPAGEEKRDFIVKLLEAPTIEGPNILHRMQVNAGRTAIINCPVFGSPEPSIVWLKNGQSLENDKHFAILNGGRQLEISDTSMADDARYTCIATNDIGLADLETYLQVMRSPVIAGDKQEVVEVSSRGRILHILLAQITDTARYMCVAQNTAGEAKKIYDLHVLVPPIISETSSSPPLQTVIPGTGFSLECVVQAIPDAQIIWTRNNLLIKPDYHSVFLNNNQTLWINIARDGIDGRYTCTATNKIGQASRDFIIKLTVPPIVDRVIQEIEVVVGEFVILTCNALSGSGKIATKWIIDGRKVDDRRIEIRNARLSDSGNYICVVENEAGEARKTYQLTVNEPPRFLDMTNLNPSIIVGRPLLLDCSVTGTPKPVLIWTKVS</sequence>
<name>A0A0R3QUD6_9BILA</name>
<dbReference type="AlphaFoldDB" id="A0A0R3QUD6"/>
<dbReference type="PANTHER" id="PTHR45080:SF8">
    <property type="entry name" value="IG-LIKE DOMAIN-CONTAINING PROTEIN"/>
    <property type="match status" value="1"/>
</dbReference>
<feature type="domain" description="Ig-like" evidence="4">
    <location>
        <begin position="129"/>
        <end position="217"/>
    </location>
</feature>
<evidence type="ECO:0000313" key="6">
    <source>
        <dbReference type="Proteomes" id="UP000280834"/>
    </source>
</evidence>
<dbReference type="InterPro" id="IPR013098">
    <property type="entry name" value="Ig_I-set"/>
</dbReference>
<protein>
    <submittedName>
        <fullName evidence="7">Hemicentin-1</fullName>
    </submittedName>
</protein>
<feature type="domain" description="Ig-like" evidence="4">
    <location>
        <begin position="546"/>
        <end position="584"/>
    </location>
</feature>
<dbReference type="GO" id="GO:0007156">
    <property type="term" value="P:homophilic cell adhesion via plasma membrane adhesion molecules"/>
    <property type="evidence" value="ECO:0007669"/>
    <property type="project" value="TreeGrafter"/>
</dbReference>
<dbReference type="SMART" id="SM00408">
    <property type="entry name" value="IGc2"/>
    <property type="match status" value="5"/>
</dbReference>
<evidence type="ECO:0000313" key="5">
    <source>
        <dbReference type="EMBL" id="VDO31680.1"/>
    </source>
</evidence>
<dbReference type="PANTHER" id="PTHR45080">
    <property type="entry name" value="CONTACTIN 5"/>
    <property type="match status" value="1"/>
</dbReference>
<dbReference type="WBParaSite" id="BTMF_0001133801-mRNA-1">
    <property type="protein sequence ID" value="BTMF_0001133801-mRNA-1"/>
    <property type="gene ID" value="BTMF_0001133801"/>
</dbReference>
<proteinExistence type="predicted"/>
<evidence type="ECO:0000256" key="1">
    <source>
        <dbReference type="ARBA" id="ARBA00022729"/>
    </source>
</evidence>
<accession>A0A0R3QUD6</accession>
<dbReference type="InterPro" id="IPR007110">
    <property type="entry name" value="Ig-like_dom"/>
</dbReference>
<dbReference type="GO" id="GO:0043025">
    <property type="term" value="C:neuronal cell body"/>
    <property type="evidence" value="ECO:0007669"/>
    <property type="project" value="TreeGrafter"/>
</dbReference>
<dbReference type="GO" id="GO:0008046">
    <property type="term" value="F:axon guidance receptor activity"/>
    <property type="evidence" value="ECO:0007669"/>
    <property type="project" value="TreeGrafter"/>
</dbReference>
<dbReference type="GO" id="GO:0050808">
    <property type="term" value="P:synapse organization"/>
    <property type="evidence" value="ECO:0007669"/>
    <property type="project" value="TreeGrafter"/>
</dbReference>
<dbReference type="GO" id="GO:0005886">
    <property type="term" value="C:plasma membrane"/>
    <property type="evidence" value="ECO:0007669"/>
    <property type="project" value="TreeGrafter"/>
</dbReference>
<feature type="domain" description="Ig-like" evidence="4">
    <location>
        <begin position="227"/>
        <end position="310"/>
    </location>
</feature>
<dbReference type="InterPro" id="IPR013783">
    <property type="entry name" value="Ig-like_fold"/>
</dbReference>
<evidence type="ECO:0000259" key="4">
    <source>
        <dbReference type="PROSITE" id="PS50835"/>
    </source>
</evidence>
<dbReference type="SUPFAM" id="SSF48726">
    <property type="entry name" value="Immunoglobulin"/>
    <property type="match status" value="7"/>
</dbReference>
<organism evidence="7">
    <name type="scientific">Brugia timori</name>
    <dbReference type="NCBI Taxonomy" id="42155"/>
    <lineage>
        <taxon>Eukaryota</taxon>
        <taxon>Metazoa</taxon>
        <taxon>Ecdysozoa</taxon>
        <taxon>Nematoda</taxon>
        <taxon>Chromadorea</taxon>
        <taxon>Rhabditida</taxon>
        <taxon>Spirurina</taxon>
        <taxon>Spiruromorpha</taxon>
        <taxon>Filarioidea</taxon>
        <taxon>Onchocercidae</taxon>
        <taxon>Brugia</taxon>
    </lineage>
</organism>
<reference evidence="7" key="1">
    <citation type="submission" date="2017-02" db="UniProtKB">
        <authorList>
            <consortium name="WormBaseParasite"/>
        </authorList>
    </citation>
    <scope>IDENTIFICATION</scope>
</reference>
<evidence type="ECO:0000256" key="3">
    <source>
        <dbReference type="ARBA" id="ARBA00023319"/>
    </source>
</evidence>
<dbReference type="Proteomes" id="UP000280834">
    <property type="component" value="Unassembled WGS sequence"/>
</dbReference>
<dbReference type="STRING" id="42155.A0A0R3QUD6"/>
<evidence type="ECO:0000256" key="2">
    <source>
        <dbReference type="ARBA" id="ARBA00023157"/>
    </source>
</evidence>
<feature type="domain" description="Ig-like" evidence="4">
    <location>
        <begin position="370"/>
        <end position="461"/>
    </location>
</feature>
<feature type="domain" description="Ig-like" evidence="4">
    <location>
        <begin position="463"/>
        <end position="541"/>
    </location>
</feature>
<keyword evidence="3" id="KW-0393">Immunoglobulin domain</keyword>
<dbReference type="Pfam" id="PF07679">
    <property type="entry name" value="I-set"/>
    <property type="match status" value="4"/>
</dbReference>
<dbReference type="EMBL" id="UZAG01016909">
    <property type="protein sequence ID" value="VDO31680.1"/>
    <property type="molecule type" value="Genomic_DNA"/>
</dbReference>
<dbReference type="InterPro" id="IPR050958">
    <property type="entry name" value="Cell_Adh-Cytoskel_Orgn"/>
</dbReference>
<feature type="domain" description="Ig-like" evidence="4">
    <location>
        <begin position="32"/>
        <end position="124"/>
    </location>
</feature>
<reference evidence="5 6" key="2">
    <citation type="submission" date="2018-11" db="EMBL/GenBank/DDBJ databases">
        <authorList>
            <consortium name="Pathogen Informatics"/>
        </authorList>
    </citation>
    <scope>NUCLEOTIDE SEQUENCE [LARGE SCALE GENOMIC DNA]</scope>
</reference>
<dbReference type="InterPro" id="IPR036179">
    <property type="entry name" value="Ig-like_dom_sf"/>
</dbReference>
<keyword evidence="6" id="KW-1185">Reference proteome</keyword>
<dbReference type="GO" id="GO:0030424">
    <property type="term" value="C:axon"/>
    <property type="evidence" value="ECO:0007669"/>
    <property type="project" value="TreeGrafter"/>
</dbReference>